<feature type="transmembrane region" description="Helical" evidence="1">
    <location>
        <begin position="106"/>
        <end position="125"/>
    </location>
</feature>
<accession>A0A871BMI9</accession>
<protein>
    <submittedName>
        <fullName evidence="2">Uncharacterized protein</fullName>
    </submittedName>
</protein>
<name>A0A871BMI9_HALGI</name>
<keyword evidence="2" id="KW-0614">Plasmid</keyword>
<feature type="transmembrane region" description="Helical" evidence="1">
    <location>
        <begin position="20"/>
        <end position="37"/>
    </location>
</feature>
<dbReference type="AlphaFoldDB" id="A0A871BMI9"/>
<evidence type="ECO:0000313" key="2">
    <source>
        <dbReference type="EMBL" id="QOS13945.1"/>
    </source>
</evidence>
<feature type="transmembrane region" description="Helical" evidence="1">
    <location>
        <begin position="80"/>
        <end position="99"/>
    </location>
</feature>
<dbReference type="Proteomes" id="UP000663064">
    <property type="component" value="Plasmid pHGLR2"/>
</dbReference>
<evidence type="ECO:0000313" key="3">
    <source>
        <dbReference type="Proteomes" id="UP000663064"/>
    </source>
</evidence>
<dbReference type="EMBL" id="CP063207">
    <property type="protein sequence ID" value="QOS13945.1"/>
    <property type="molecule type" value="Genomic_DNA"/>
</dbReference>
<keyword evidence="1" id="KW-0812">Transmembrane</keyword>
<geneLocation type="plasmid" evidence="2 3">
    <name>pHGLR2</name>
</geneLocation>
<keyword evidence="1" id="KW-1133">Transmembrane helix</keyword>
<sequence>MNLPSSGAHPLLGTDGQARTLRLFFTALIGTPWLLFIEPTRQIVSPEATIAAVGLGMVLGVVAAVGLADVDPREVNDVTAVIITLVCICVATVVVWLIVPHQHLGTMLQFTLAFMWTMPVISLLYHRYRAPATS</sequence>
<evidence type="ECO:0000256" key="1">
    <source>
        <dbReference type="SAM" id="Phobius"/>
    </source>
</evidence>
<gene>
    <name evidence="2" type="ORF">HfgLR_23800</name>
</gene>
<feature type="transmembrane region" description="Helical" evidence="1">
    <location>
        <begin position="49"/>
        <end position="68"/>
    </location>
</feature>
<proteinExistence type="predicted"/>
<organism evidence="2 3">
    <name type="scientific">Haloferax gibbonsii</name>
    <dbReference type="NCBI Taxonomy" id="35746"/>
    <lineage>
        <taxon>Archaea</taxon>
        <taxon>Methanobacteriati</taxon>
        <taxon>Methanobacteriota</taxon>
        <taxon>Stenosarchaea group</taxon>
        <taxon>Halobacteria</taxon>
        <taxon>Halobacteriales</taxon>
        <taxon>Haloferacaceae</taxon>
        <taxon>Haloferax</taxon>
    </lineage>
</organism>
<reference evidence="2" key="1">
    <citation type="journal article" date="2021" name="Front. Microbiol.">
        <title>Cellular and Genomic Properties of Haloferax gibbonsii LR2-5, the Host of Euryarchaeal Virus HFTV1.</title>
        <authorList>
            <person name="Tittes C."/>
            <person name="Schwarzer S."/>
            <person name="Pfeiffer F."/>
            <person name="Dyall-Smith M."/>
            <person name="Rodriguez-Franco M."/>
            <person name="Oksanen H.M."/>
            <person name="Quax T.E.F."/>
        </authorList>
    </citation>
    <scope>NUCLEOTIDE SEQUENCE</scope>
    <source>
        <strain evidence="2">LR2-5</strain>
    </source>
</reference>
<keyword evidence="1" id="KW-0472">Membrane</keyword>